<dbReference type="Proteomes" id="UP000886595">
    <property type="component" value="Unassembled WGS sequence"/>
</dbReference>
<sequence>MADDGSPRPPYYFTEESWDRFTEWCMNPTALRIGPSVFNLTLAENSLCWKMAWKRGNGCDDVYMAREDIFEALEYRPCCFHELHVLPPIENEYRSVKPTKEATSTQSSSCYGEESFHLMGGLIKSGCRC</sequence>
<organism evidence="1 2">
    <name type="scientific">Brassica carinata</name>
    <name type="common">Ethiopian mustard</name>
    <name type="synonym">Abyssinian cabbage</name>
    <dbReference type="NCBI Taxonomy" id="52824"/>
    <lineage>
        <taxon>Eukaryota</taxon>
        <taxon>Viridiplantae</taxon>
        <taxon>Streptophyta</taxon>
        <taxon>Embryophyta</taxon>
        <taxon>Tracheophyta</taxon>
        <taxon>Spermatophyta</taxon>
        <taxon>Magnoliopsida</taxon>
        <taxon>eudicotyledons</taxon>
        <taxon>Gunneridae</taxon>
        <taxon>Pentapetalae</taxon>
        <taxon>rosids</taxon>
        <taxon>malvids</taxon>
        <taxon>Brassicales</taxon>
        <taxon>Brassicaceae</taxon>
        <taxon>Brassiceae</taxon>
        <taxon>Brassica</taxon>
    </lineage>
</organism>
<proteinExistence type="predicted"/>
<gene>
    <name evidence="1" type="ORF">Bca52824_006733</name>
</gene>
<dbReference type="EMBL" id="JAAMPC010000002">
    <property type="protein sequence ID" value="KAG2324005.1"/>
    <property type="molecule type" value="Genomic_DNA"/>
</dbReference>
<comment type="caution">
    <text evidence="1">The sequence shown here is derived from an EMBL/GenBank/DDBJ whole genome shotgun (WGS) entry which is preliminary data.</text>
</comment>
<reference evidence="1 2" key="1">
    <citation type="submission" date="2020-02" db="EMBL/GenBank/DDBJ databases">
        <authorList>
            <person name="Ma Q."/>
            <person name="Huang Y."/>
            <person name="Song X."/>
            <person name="Pei D."/>
        </authorList>
    </citation>
    <scope>NUCLEOTIDE SEQUENCE [LARGE SCALE GENOMIC DNA]</scope>
    <source>
        <strain evidence="1">Sxm20200214</strain>
        <tissue evidence="1">Leaf</tissue>
    </source>
</reference>
<dbReference type="AlphaFoldDB" id="A0A8X7W7U3"/>
<keyword evidence="2" id="KW-1185">Reference proteome</keyword>
<name>A0A8X7W7U3_BRACI</name>
<accession>A0A8X7W7U3</accession>
<evidence type="ECO:0000313" key="2">
    <source>
        <dbReference type="Proteomes" id="UP000886595"/>
    </source>
</evidence>
<evidence type="ECO:0000313" key="1">
    <source>
        <dbReference type="EMBL" id="KAG2324005.1"/>
    </source>
</evidence>
<protein>
    <submittedName>
        <fullName evidence="1">Uncharacterized protein</fullName>
    </submittedName>
</protein>